<evidence type="ECO:0000313" key="3">
    <source>
        <dbReference type="Proteomes" id="UP000186292"/>
    </source>
</evidence>
<dbReference type="PRINTS" id="PR00959">
    <property type="entry name" value="MEVGALKINASE"/>
</dbReference>
<feature type="region of interest" description="Disordered" evidence="1">
    <location>
        <begin position="97"/>
        <end position="117"/>
    </location>
</feature>
<evidence type="ECO:0000313" key="2">
    <source>
        <dbReference type="EMBL" id="SIS42509.1"/>
    </source>
</evidence>
<proteinExistence type="predicted"/>
<keyword evidence="2" id="KW-0808">Transferase</keyword>
<organism evidence="2 3">
    <name type="scientific">Corynebacterium appendicis CIP 107643</name>
    <dbReference type="NCBI Taxonomy" id="1161099"/>
    <lineage>
        <taxon>Bacteria</taxon>
        <taxon>Bacillati</taxon>
        <taxon>Actinomycetota</taxon>
        <taxon>Actinomycetes</taxon>
        <taxon>Mycobacteriales</taxon>
        <taxon>Corynebacteriaceae</taxon>
        <taxon>Corynebacterium</taxon>
    </lineage>
</organism>
<reference evidence="3" key="1">
    <citation type="submission" date="2017-01" db="EMBL/GenBank/DDBJ databases">
        <authorList>
            <person name="Varghese N."/>
            <person name="Submissions S."/>
        </authorList>
    </citation>
    <scope>NUCLEOTIDE SEQUENCE [LARGE SCALE GENOMIC DNA]</scope>
    <source>
        <strain evidence="3">DSM 44531</strain>
    </source>
</reference>
<dbReference type="SUPFAM" id="SSF54211">
    <property type="entry name" value="Ribosomal protein S5 domain 2-like"/>
    <property type="match status" value="1"/>
</dbReference>
<dbReference type="RefSeq" id="WP_076598659.1">
    <property type="nucleotide sequence ID" value="NZ_CP046976.1"/>
</dbReference>
<dbReference type="InterPro" id="IPR014721">
    <property type="entry name" value="Ribsml_uS5_D2-typ_fold_subgr"/>
</dbReference>
<protein>
    <submittedName>
        <fullName evidence="2">Galactokinase</fullName>
    </submittedName>
</protein>
<keyword evidence="3" id="KW-1185">Reference proteome</keyword>
<gene>
    <name evidence="2" type="ORF">SAMN05444817_10313</name>
</gene>
<feature type="compositionally biased region" description="Low complexity" evidence="1">
    <location>
        <begin position="103"/>
        <end position="117"/>
    </location>
</feature>
<keyword evidence="2" id="KW-0418">Kinase</keyword>
<dbReference type="Proteomes" id="UP000186292">
    <property type="component" value="Unassembled WGS sequence"/>
</dbReference>
<accession>A0A1N7IZP1</accession>
<dbReference type="Gene3D" id="3.30.230.10">
    <property type="match status" value="1"/>
</dbReference>
<dbReference type="OrthoDB" id="4427597at2"/>
<dbReference type="EMBL" id="FTOF01000003">
    <property type="protein sequence ID" value="SIS42509.1"/>
    <property type="molecule type" value="Genomic_DNA"/>
</dbReference>
<name>A0A1N7IZP1_9CORY</name>
<dbReference type="GO" id="GO:0016301">
    <property type="term" value="F:kinase activity"/>
    <property type="evidence" value="ECO:0007669"/>
    <property type="project" value="UniProtKB-KW"/>
</dbReference>
<dbReference type="STRING" id="1161099.SAMN05444817_10313"/>
<sequence length="425" mass="43840">MAVWTAPETPAFDRIVDAHRSHTGNAPAHTADAPGTFIVVGENSDHFGGITIVGLTGLRAAAAVSPRADSTIAVHAEFAGVTVDETADCARIAQLADRDEPGADPANAADANSDDSGSAEAFEHTLAVRFGGLVHTLVGRQMLSRDTAGMDITVIADLPLGAGLGALHAADAAVALALLGSDEEVDTAPLRTRLADIASQSARTFSHLPVLRARHSAALRGKEGTVSVIDYADGSLTQAPHPAKAEVRIVSVAPSHGEAFADKSRAVQEGREFIDDACANFGVASLRQLPNAADRVVEWVDARHQVHGKDSAPTLETARAWVDFGEAETELSATAARALRSMRADEFFEVIGAPEQTPGLPAPDQIVQLLTLRGARAARPAAAGMSAAALAYIPSAKADNAIADLAADGLAVVEITPGAPARVTS</sequence>
<dbReference type="AlphaFoldDB" id="A0A1N7IZP1"/>
<dbReference type="InterPro" id="IPR020568">
    <property type="entry name" value="Ribosomal_Su5_D2-typ_SF"/>
</dbReference>
<evidence type="ECO:0000256" key="1">
    <source>
        <dbReference type="SAM" id="MobiDB-lite"/>
    </source>
</evidence>